<evidence type="ECO:0000313" key="2">
    <source>
        <dbReference type="EMBL" id="AAP51028.1"/>
    </source>
</evidence>
<dbReference type="BRENDA" id="1.12.99.6">
    <property type="organism ID" value="1907"/>
</dbReference>
<organism evidence="2">
    <name type="scientific">Megalodesulfovibrio gigas</name>
    <name type="common">Desulfovibrio gigas</name>
    <dbReference type="NCBI Taxonomy" id="879"/>
    <lineage>
        <taxon>Bacteria</taxon>
        <taxon>Pseudomonadati</taxon>
        <taxon>Thermodesulfobacteriota</taxon>
        <taxon>Desulfovibrionia</taxon>
        <taxon>Desulfovibrionales</taxon>
        <taxon>Desulfovibrionaceae</taxon>
        <taxon>Megalodesulfovibrio</taxon>
    </lineage>
</organism>
<dbReference type="EMBL" id="AY282786">
    <property type="protein sequence ID" value="AAP51028.1"/>
    <property type="molecule type" value="Genomic_DNA"/>
</dbReference>
<evidence type="ECO:0000259" key="1">
    <source>
        <dbReference type="Pfam" id="PF00329"/>
    </source>
</evidence>
<gene>
    <name evidence="2" type="primary">echD</name>
</gene>
<dbReference type="Pfam" id="PF00329">
    <property type="entry name" value="Complex1_30kDa"/>
    <property type="match status" value="1"/>
</dbReference>
<accession>Q7WT79</accession>
<dbReference type="InterPro" id="IPR001268">
    <property type="entry name" value="NADH_UbQ_OxRdtase_30kDa_su"/>
</dbReference>
<protein>
    <submittedName>
        <fullName evidence="2">EchD</fullName>
    </submittedName>
</protein>
<sequence>MPIPAKQVTKETLVAEVAQYKSAGWRFVTATCVDLNENEFDILYHFDKDLTMEHLRLTVPKTEPVPSLSGVYLAAFLVENEIQDQFGLCFDGLALNFANHLYLDDEVATTPFCKFGVVRKTAAAE</sequence>
<reference evidence="2" key="1">
    <citation type="journal article" date="2003" name="Biochem. Biophys. Res. Commun.">
        <title>A novel membrane-bound Ech [NiFe] hydrogenase in Desulfovibrio gigas.</title>
        <authorList>
            <person name="Rodrigues R."/>
            <person name="Valente F.M."/>
            <person name="Pereira I.A."/>
            <person name="Oliveira S."/>
            <person name="Rodrigues-Pousada C."/>
        </authorList>
    </citation>
    <scope>NUCLEOTIDE SEQUENCE</scope>
</reference>
<dbReference type="PIRSF" id="PIRSF036585">
    <property type="entry name" value="EchD"/>
    <property type="match status" value="1"/>
</dbReference>
<dbReference type="InterPro" id="IPR037232">
    <property type="entry name" value="NADH_quin_OxRdtase_su_C/D-like"/>
</dbReference>
<proteinExistence type="predicted"/>
<dbReference type="AlphaFoldDB" id="Q7WT79"/>
<name>Q7WT79_MEGGA</name>
<dbReference type="SUPFAM" id="SSF143243">
    <property type="entry name" value="Nqo5-like"/>
    <property type="match status" value="1"/>
</dbReference>
<dbReference type="InterPro" id="IPR012179">
    <property type="entry name" value="NiFe-hyd_3_EchD"/>
</dbReference>
<dbReference type="Gene3D" id="3.30.460.80">
    <property type="entry name" value="NADH:ubiquinone oxidoreductase, 30kDa subunit"/>
    <property type="match status" value="1"/>
</dbReference>
<feature type="domain" description="NADH:ubiquinone oxidoreductase 30kDa subunit" evidence="1">
    <location>
        <begin position="10"/>
        <end position="114"/>
    </location>
</feature>
<dbReference type="GO" id="GO:0008137">
    <property type="term" value="F:NADH dehydrogenase (ubiquinone) activity"/>
    <property type="evidence" value="ECO:0007669"/>
    <property type="project" value="InterPro"/>
</dbReference>
<dbReference type="OMA" id="RFDIIYH"/>